<dbReference type="GO" id="GO:0009279">
    <property type="term" value="C:cell outer membrane"/>
    <property type="evidence" value="ECO:0007669"/>
    <property type="project" value="UniProtKB-SubCell"/>
</dbReference>
<feature type="chain" id="PRO_5026332638" description="Glycine zipper 2TM domain-containing protein" evidence="6">
    <location>
        <begin position="27"/>
        <end position="178"/>
    </location>
</feature>
<gene>
    <name evidence="7" type="ORF">FNQ99_22930</name>
</gene>
<keyword evidence="3" id="KW-0472">Membrane</keyword>
<comment type="subcellular location">
    <subcellularLocation>
        <location evidence="1">Cell outer membrane</location>
        <topology evidence="1">Lipid-anchor</topology>
    </subcellularLocation>
</comment>
<dbReference type="RefSeq" id="WP_023234135.1">
    <property type="nucleotide sequence ID" value="NZ_BCNZ01000094.1"/>
</dbReference>
<name>A0A5Y3AH13_SALER</name>
<dbReference type="EMBL" id="AAIPRU010000075">
    <property type="protein sequence ID" value="ECG8482392.1"/>
    <property type="molecule type" value="Genomic_DNA"/>
</dbReference>
<evidence type="ECO:0000256" key="3">
    <source>
        <dbReference type="ARBA" id="ARBA00023136"/>
    </source>
</evidence>
<organism evidence="7">
    <name type="scientific">Salmonella enterica</name>
    <name type="common">Salmonella choleraesuis</name>
    <dbReference type="NCBI Taxonomy" id="28901"/>
    <lineage>
        <taxon>Bacteria</taxon>
        <taxon>Pseudomonadati</taxon>
        <taxon>Pseudomonadota</taxon>
        <taxon>Gammaproteobacteria</taxon>
        <taxon>Enterobacterales</taxon>
        <taxon>Enterobacteriaceae</taxon>
        <taxon>Salmonella</taxon>
    </lineage>
</organism>
<dbReference type="InterPro" id="IPR051407">
    <property type="entry name" value="Bact_OM_lipoprot/Surf_antigen"/>
</dbReference>
<dbReference type="AlphaFoldDB" id="A0A5Y3AH13"/>
<dbReference type="PANTHER" id="PTHR35603">
    <property type="match status" value="1"/>
</dbReference>
<feature type="signal peptide" evidence="6">
    <location>
        <begin position="1"/>
        <end position="26"/>
    </location>
</feature>
<evidence type="ECO:0000256" key="4">
    <source>
        <dbReference type="ARBA" id="ARBA00023139"/>
    </source>
</evidence>
<evidence type="ECO:0008006" key="8">
    <source>
        <dbReference type="Google" id="ProtNLM"/>
    </source>
</evidence>
<evidence type="ECO:0000313" key="7">
    <source>
        <dbReference type="EMBL" id="ECG8482392.1"/>
    </source>
</evidence>
<keyword evidence="4" id="KW-0564">Palmitate</keyword>
<evidence type="ECO:0000256" key="1">
    <source>
        <dbReference type="ARBA" id="ARBA00004459"/>
    </source>
</evidence>
<dbReference type="PROSITE" id="PS51257">
    <property type="entry name" value="PROKAR_LIPOPROTEIN"/>
    <property type="match status" value="1"/>
</dbReference>
<keyword evidence="2 6" id="KW-0732">Signal</keyword>
<dbReference type="PANTHER" id="PTHR35603:SF1">
    <property type="entry name" value="OUTER MEMBRANE LIPOPROTEIN SLYB"/>
    <property type="match status" value="1"/>
</dbReference>
<evidence type="ECO:0000256" key="2">
    <source>
        <dbReference type="ARBA" id="ARBA00022729"/>
    </source>
</evidence>
<accession>A0A5Y3AH13</accession>
<proteinExistence type="predicted"/>
<protein>
    <recommendedName>
        <fullName evidence="8">Glycine zipper 2TM domain-containing protein</fullName>
    </recommendedName>
</protein>
<evidence type="ECO:0000256" key="5">
    <source>
        <dbReference type="ARBA" id="ARBA00023288"/>
    </source>
</evidence>
<reference evidence="7" key="1">
    <citation type="submission" date="2019-07" db="EMBL/GenBank/DDBJ databases">
        <authorList>
            <consortium name="GenomeTrakr network: Whole genome sequencing for foodborne pathogen traceback"/>
        </authorList>
    </citation>
    <scope>NUCLEOTIDE SEQUENCE</scope>
    <source>
        <strain evidence="7">FSIS31902283</strain>
    </source>
</reference>
<evidence type="ECO:0000256" key="6">
    <source>
        <dbReference type="SAM" id="SignalP"/>
    </source>
</evidence>
<keyword evidence="5" id="KW-0449">Lipoprotein</keyword>
<sequence>MGFRRRTPKKTLLKIAFFAASMSALSGCQSNADQYAADVYDAGQLNSKQETKTVNIISVLPAKVAVDNTQNKQAAQTFGAILGAVAGGVAGHNVGSGSGLGTAAGAVGGGTVGAAAGTLVKDKSIVEGVSLTYKDGTKLFTSTQVGKPCQFTTGLAVVISTKNNETRIQPNTTCPVKK</sequence>
<comment type="caution">
    <text evidence="7">The sequence shown here is derived from an EMBL/GenBank/DDBJ whole genome shotgun (WGS) entry which is preliminary data.</text>
</comment>